<dbReference type="SUPFAM" id="SSF53383">
    <property type="entry name" value="PLP-dependent transferases"/>
    <property type="match status" value="1"/>
</dbReference>
<dbReference type="EMBL" id="JAPQES010000002">
    <property type="protein sequence ID" value="MCY6370543.1"/>
    <property type="molecule type" value="Genomic_DNA"/>
</dbReference>
<comment type="caution">
    <text evidence="1">The sequence shown here is derived from an EMBL/GenBank/DDBJ whole genome shotgun (WGS) entry which is preliminary data.</text>
</comment>
<protein>
    <recommendedName>
        <fullName evidence="3">DegT/DnrJ/EryC1/StrS aminotransferase family protein</fullName>
    </recommendedName>
</protein>
<evidence type="ECO:0000313" key="2">
    <source>
        <dbReference type="Proteomes" id="UP001079657"/>
    </source>
</evidence>
<dbReference type="InterPro" id="IPR015424">
    <property type="entry name" value="PyrdxlP-dep_Trfase"/>
</dbReference>
<gene>
    <name evidence="1" type="ORF">OXH55_07825</name>
</gene>
<proteinExistence type="predicted"/>
<reference evidence="1" key="1">
    <citation type="submission" date="2022-12" db="EMBL/GenBank/DDBJ databases">
        <authorList>
            <person name="Wang J."/>
        </authorList>
    </citation>
    <scope>NUCLEOTIDE SEQUENCE</scope>
    <source>
        <strain evidence="1">HY-42-06</strain>
    </source>
</reference>
<evidence type="ECO:0008006" key="3">
    <source>
        <dbReference type="Google" id="ProtNLM"/>
    </source>
</evidence>
<organism evidence="1 2">
    <name type="scientific">Clostridium ganghwense</name>
    <dbReference type="NCBI Taxonomy" id="312089"/>
    <lineage>
        <taxon>Bacteria</taxon>
        <taxon>Bacillati</taxon>
        <taxon>Bacillota</taxon>
        <taxon>Clostridia</taxon>
        <taxon>Eubacteriales</taxon>
        <taxon>Clostridiaceae</taxon>
        <taxon>Clostridium</taxon>
    </lineage>
</organism>
<name>A0ABT4CQ10_9CLOT</name>
<sequence>MKEIGGFFELELNKGEEYHKDAIRLNSARNCLLYIIKAERPKKIYLPYYSCNTLLEPIIRENINYEFYNINNDFSPIFHKKILSDEFFLYTNYFGVNKKIVDSISNKDKIIIDNAQAFFEKPIKGIRTIYSPRKFFGVAEGGYLYTKYRYSERLVRDTSYDRCLHLLKRIDISAQESYADFKHNKGKFKERKLMLMSKLTERIMKSINYDKVKLIRKKNFLYLHEKLSEFNELKLNIEDLNGPMIYPLLITKEGIKEKLISNKIYLATYWKKVLRRVKVGSFEYKLIRYLLPLPINQRYDLSDMKFIHDLIKKYI</sequence>
<evidence type="ECO:0000313" key="1">
    <source>
        <dbReference type="EMBL" id="MCY6370543.1"/>
    </source>
</evidence>
<dbReference type="Proteomes" id="UP001079657">
    <property type="component" value="Unassembled WGS sequence"/>
</dbReference>
<keyword evidence="2" id="KW-1185">Reference proteome</keyword>
<accession>A0ABT4CQ10</accession>
<dbReference type="RefSeq" id="WP_268049278.1">
    <property type="nucleotide sequence ID" value="NZ_JAPQES010000002.1"/>
</dbReference>